<evidence type="ECO:0000256" key="1">
    <source>
        <dbReference type="SAM" id="MobiDB-lite"/>
    </source>
</evidence>
<feature type="region of interest" description="Disordered" evidence="1">
    <location>
        <begin position="1"/>
        <end position="26"/>
    </location>
</feature>
<dbReference type="AlphaFoldDB" id="B9TD60"/>
<protein>
    <submittedName>
        <fullName evidence="2">Uncharacterized protein</fullName>
    </submittedName>
</protein>
<accession>B9TD60</accession>
<proteinExistence type="predicted"/>
<name>B9TD60_RICCO</name>
<reference evidence="3" key="1">
    <citation type="journal article" date="2010" name="Nat. Biotechnol.">
        <title>Draft genome sequence of the oilseed species Ricinus communis.</title>
        <authorList>
            <person name="Chan A.P."/>
            <person name="Crabtree J."/>
            <person name="Zhao Q."/>
            <person name="Lorenzi H."/>
            <person name="Orvis J."/>
            <person name="Puiu D."/>
            <person name="Melake-Berhan A."/>
            <person name="Jones K.M."/>
            <person name="Redman J."/>
            <person name="Chen G."/>
            <person name="Cahoon E.B."/>
            <person name="Gedil M."/>
            <person name="Stanke M."/>
            <person name="Haas B.J."/>
            <person name="Wortman J.R."/>
            <person name="Fraser-Liggett C.M."/>
            <person name="Ravel J."/>
            <person name="Rabinowicz P.D."/>
        </authorList>
    </citation>
    <scope>NUCLEOTIDE SEQUENCE [LARGE SCALE GENOMIC DNA]</scope>
    <source>
        <strain evidence="3">cv. Hale</strain>
    </source>
</reference>
<sequence length="50" mass="5217">MKPQSHMGDGARNTNEQSEQDPWPLRVPAPLCLAPVAGVLPPRAGRAGAA</sequence>
<evidence type="ECO:0000313" key="3">
    <source>
        <dbReference type="Proteomes" id="UP000008311"/>
    </source>
</evidence>
<dbReference type="EMBL" id="EQ977903">
    <property type="protein sequence ID" value="EEF26206.1"/>
    <property type="molecule type" value="Genomic_DNA"/>
</dbReference>
<gene>
    <name evidence="2" type="ORF">RCOM_1901430</name>
</gene>
<keyword evidence="3" id="KW-1185">Reference proteome</keyword>
<evidence type="ECO:0000313" key="2">
    <source>
        <dbReference type="EMBL" id="EEF26206.1"/>
    </source>
</evidence>
<dbReference type="Proteomes" id="UP000008311">
    <property type="component" value="Unassembled WGS sequence"/>
</dbReference>
<dbReference type="InParanoid" id="B9TD60"/>
<organism evidence="2 3">
    <name type="scientific">Ricinus communis</name>
    <name type="common">Castor bean</name>
    <dbReference type="NCBI Taxonomy" id="3988"/>
    <lineage>
        <taxon>Eukaryota</taxon>
        <taxon>Viridiplantae</taxon>
        <taxon>Streptophyta</taxon>
        <taxon>Embryophyta</taxon>
        <taxon>Tracheophyta</taxon>
        <taxon>Spermatophyta</taxon>
        <taxon>Magnoliopsida</taxon>
        <taxon>eudicotyledons</taxon>
        <taxon>Gunneridae</taxon>
        <taxon>Pentapetalae</taxon>
        <taxon>rosids</taxon>
        <taxon>fabids</taxon>
        <taxon>Malpighiales</taxon>
        <taxon>Euphorbiaceae</taxon>
        <taxon>Acalyphoideae</taxon>
        <taxon>Acalypheae</taxon>
        <taxon>Ricinus</taxon>
    </lineage>
</organism>
<feature type="non-terminal residue" evidence="2">
    <location>
        <position position="50"/>
    </location>
</feature>